<dbReference type="Proteomes" id="UP001549313">
    <property type="component" value="Unassembled WGS sequence"/>
</dbReference>
<dbReference type="EMBL" id="JBEPTF010000001">
    <property type="protein sequence ID" value="MET4683050.1"/>
    <property type="molecule type" value="Genomic_DNA"/>
</dbReference>
<proteinExistence type="predicted"/>
<evidence type="ECO:0000313" key="3">
    <source>
        <dbReference type="Proteomes" id="UP001549313"/>
    </source>
</evidence>
<organism evidence="2 3">
    <name type="scientific">Brevundimonas faecalis</name>
    <dbReference type="NCBI Taxonomy" id="947378"/>
    <lineage>
        <taxon>Bacteria</taxon>
        <taxon>Pseudomonadati</taxon>
        <taxon>Pseudomonadota</taxon>
        <taxon>Alphaproteobacteria</taxon>
        <taxon>Caulobacterales</taxon>
        <taxon>Caulobacteraceae</taxon>
        <taxon>Brevundimonas</taxon>
    </lineage>
</organism>
<evidence type="ECO:0000313" key="2">
    <source>
        <dbReference type="EMBL" id="MET4683050.1"/>
    </source>
</evidence>
<gene>
    <name evidence="2" type="ORF">ABIE19_000959</name>
</gene>
<comment type="caution">
    <text evidence="2">The sequence shown here is derived from an EMBL/GenBank/DDBJ whole genome shotgun (WGS) entry which is preliminary data.</text>
</comment>
<name>A0ABV2R9F0_9CAUL</name>
<sequence length="38" mass="3875">MDPYPSRIGGSAQAAASPRKTSKVVADFGRTGVIRGLG</sequence>
<keyword evidence="3" id="KW-1185">Reference proteome</keyword>
<feature type="region of interest" description="Disordered" evidence="1">
    <location>
        <begin position="1"/>
        <end position="22"/>
    </location>
</feature>
<accession>A0ABV2R9F0</accession>
<evidence type="ECO:0000256" key="1">
    <source>
        <dbReference type="SAM" id="MobiDB-lite"/>
    </source>
</evidence>
<protein>
    <submittedName>
        <fullName evidence="2">Uncharacterized protein</fullName>
    </submittedName>
</protein>
<reference evidence="2 3" key="1">
    <citation type="submission" date="2024-06" db="EMBL/GenBank/DDBJ databases">
        <title>Sorghum-associated microbial communities from plants grown in Nebraska, USA.</title>
        <authorList>
            <person name="Schachtman D."/>
        </authorList>
    </citation>
    <scope>NUCLEOTIDE SEQUENCE [LARGE SCALE GENOMIC DNA]</scope>
    <source>
        <strain evidence="2 3">2814</strain>
    </source>
</reference>